<name>A0ABS6SKX1_9SPHN</name>
<dbReference type="PANTHER" id="PTHR21174:SF0">
    <property type="entry name" value="HD PHOSPHOHYDROLASE FAMILY PROTEIN-RELATED"/>
    <property type="match status" value="1"/>
</dbReference>
<dbReference type="EMBL" id="JAGSPB010000001">
    <property type="protein sequence ID" value="MBV7265284.1"/>
    <property type="molecule type" value="Genomic_DNA"/>
</dbReference>
<accession>A0ABS6SKX1</accession>
<gene>
    <name evidence="1" type="ORF">KCG45_03775</name>
</gene>
<reference evidence="1 2" key="1">
    <citation type="submission" date="2021-04" db="EMBL/GenBank/DDBJ databases">
        <authorList>
            <person name="Pira H."/>
            <person name="Risdian C."/>
            <person name="Wink J."/>
        </authorList>
    </citation>
    <scope>NUCLEOTIDE SEQUENCE [LARGE SCALE GENOMIC DNA]</scope>
    <source>
        <strain evidence="1 2">WH131</strain>
    </source>
</reference>
<dbReference type="PANTHER" id="PTHR21174">
    <property type="match status" value="1"/>
</dbReference>
<sequence>MLESVPPELLSDLRRRHGEPQRRYHDWSHIEALLGRFESVEDRIGDRAAVLYAILFHDAVYDPRANDNERRSAALLTEISPPMPISSLSNARRMIEATEGHHLPNDLSGAARDDCAHFLDMDLGILGAAPDRFDIYEQQIRAEYAHVPDDAFRTGRAKVLRHFSQRKRLYFSAWGQDRFESQARANLARSLALLEG</sequence>
<organism evidence="1 2">
    <name type="scientific">Erythrobacter ani</name>
    <dbReference type="NCBI Taxonomy" id="2827235"/>
    <lineage>
        <taxon>Bacteria</taxon>
        <taxon>Pseudomonadati</taxon>
        <taxon>Pseudomonadota</taxon>
        <taxon>Alphaproteobacteria</taxon>
        <taxon>Sphingomonadales</taxon>
        <taxon>Erythrobacteraceae</taxon>
        <taxon>Erythrobacter/Porphyrobacter group</taxon>
        <taxon>Erythrobacter</taxon>
    </lineage>
</organism>
<dbReference type="RefSeq" id="WP_218315763.1">
    <property type="nucleotide sequence ID" value="NZ_JAGSPB010000001.1"/>
</dbReference>
<evidence type="ECO:0000313" key="1">
    <source>
        <dbReference type="EMBL" id="MBV7265284.1"/>
    </source>
</evidence>
<dbReference type="InterPro" id="IPR009218">
    <property type="entry name" value="HD_phosphohydro"/>
</dbReference>
<evidence type="ECO:0000313" key="2">
    <source>
        <dbReference type="Proteomes" id="UP000699975"/>
    </source>
</evidence>
<keyword evidence="2" id="KW-1185">Reference proteome</keyword>
<protein>
    <recommendedName>
        <fullName evidence="3">Metal-dependent HD superfamily phosphohydrolase</fullName>
    </recommendedName>
</protein>
<evidence type="ECO:0008006" key="3">
    <source>
        <dbReference type="Google" id="ProtNLM"/>
    </source>
</evidence>
<dbReference type="Proteomes" id="UP000699975">
    <property type="component" value="Unassembled WGS sequence"/>
</dbReference>
<proteinExistence type="predicted"/>
<dbReference type="PIRSF" id="PIRSF035170">
    <property type="entry name" value="HD_phosphohydro"/>
    <property type="match status" value="1"/>
</dbReference>
<comment type="caution">
    <text evidence="1">The sequence shown here is derived from an EMBL/GenBank/DDBJ whole genome shotgun (WGS) entry which is preliminary data.</text>
</comment>